<proteinExistence type="predicted"/>
<evidence type="ECO:0000313" key="4">
    <source>
        <dbReference type="Proteomes" id="UP000552038"/>
    </source>
</evidence>
<evidence type="ECO:0000313" key="3">
    <source>
        <dbReference type="EMBL" id="NOJ72089.1"/>
    </source>
</evidence>
<dbReference type="InterPro" id="IPR023010">
    <property type="entry name" value="GcvPA"/>
</dbReference>
<protein>
    <submittedName>
        <fullName evidence="3">Aminomethyl-transferring glycine dehydrogenase subunit GcvPA</fullName>
        <ecNumber evidence="3">1.4.4.2</ecNumber>
    </submittedName>
</protein>
<dbReference type="PANTHER" id="PTHR42806">
    <property type="entry name" value="GLYCINE CLEAVAGE SYSTEM P-PROTEIN"/>
    <property type="match status" value="1"/>
</dbReference>
<dbReference type="InterPro" id="IPR015421">
    <property type="entry name" value="PyrdxlP-dep_Trfase_major"/>
</dbReference>
<dbReference type="Proteomes" id="UP000552038">
    <property type="component" value="Unassembled WGS sequence"/>
</dbReference>
<dbReference type="RefSeq" id="WP_171417581.1">
    <property type="nucleotide sequence ID" value="NZ_JABFOR010000021.1"/>
</dbReference>
<name>A0AAP7A0B2_PAEAL</name>
<dbReference type="GO" id="GO:0009116">
    <property type="term" value="P:nucleoside metabolic process"/>
    <property type="evidence" value="ECO:0007669"/>
    <property type="project" value="InterPro"/>
</dbReference>
<dbReference type="Pfam" id="PF02347">
    <property type="entry name" value="GDC-P"/>
    <property type="match status" value="1"/>
</dbReference>
<dbReference type="InterPro" id="IPR015424">
    <property type="entry name" value="PyrdxlP-dep_Trfase"/>
</dbReference>
<dbReference type="Gene3D" id="3.40.640.10">
    <property type="entry name" value="Type I PLP-dependent aspartate aminotransferase-like (Major domain)"/>
    <property type="match status" value="1"/>
</dbReference>
<dbReference type="PANTHER" id="PTHR42806:SF1">
    <property type="entry name" value="GLYCINE DEHYDROGENASE (DECARBOXYLATING)"/>
    <property type="match status" value="1"/>
</dbReference>
<dbReference type="EC" id="1.4.4.2" evidence="3"/>
<gene>
    <name evidence="3" type="primary">gcvPA</name>
    <name evidence="3" type="ORF">HMI46_16180</name>
</gene>
<dbReference type="NCBIfam" id="NF001696">
    <property type="entry name" value="PRK00451.1"/>
    <property type="match status" value="1"/>
</dbReference>
<sequence length="495" mass="54896">MKERQSNVHPYIPNTVPKVKAQMMQEIGIASIEELYRDIPQHLRMQSEMDLPPALNEFELKRHIERLLAANVSTSQATSFLGGGCWQHFVPAVCDEINQRSEFVTAYAGEPYEDHGRFQALFEYQSLVAELVDMDVVNVPTFDWPQAASTALRMAARMTGRTEVLLPAILCPDKRMIIENYLHPHIRVITVQAESDSGLLDLNDLRSKLSDQTAAVYIENPNYFGIIERQGEEINRLAREYGAISVVGVDPISLGVLTPPSQYGADIVCGDLQPLGIRMNYGGGQSGFIAVHDEERFVMEYPSRLFGIVPTVVEGEYGFGDVAYERTSFAQREQGKESVGTQTALWGITAGVYLALLGPHGMYEIGETIMQKSRYAAARLSTLPGVALRYENTFFKEFVIDFTATGLTVSQINEHLLTRNIFGGLDLSGTFPKMGQSALFCVTEVMAKEQIDHLADELTALLNKTIQPDINCSLTRTSAEGMSEAAANMAERCDE</sequence>
<evidence type="ECO:0000259" key="2">
    <source>
        <dbReference type="Pfam" id="PF02347"/>
    </source>
</evidence>
<dbReference type="EMBL" id="JABFOR010000021">
    <property type="protein sequence ID" value="NOJ72089.1"/>
    <property type="molecule type" value="Genomic_DNA"/>
</dbReference>
<dbReference type="SUPFAM" id="SSF53383">
    <property type="entry name" value="PLP-dependent transferases"/>
    <property type="match status" value="1"/>
</dbReference>
<dbReference type="InterPro" id="IPR015422">
    <property type="entry name" value="PyrdxlP-dep_Trfase_small"/>
</dbReference>
<dbReference type="GO" id="GO:0004375">
    <property type="term" value="F:glycine dehydrogenase (decarboxylating) activity"/>
    <property type="evidence" value="ECO:0007669"/>
    <property type="project" value="UniProtKB-EC"/>
</dbReference>
<reference evidence="3 4" key="1">
    <citation type="submission" date="2020-05" db="EMBL/GenBank/DDBJ databases">
        <title>Whole genome sequencing and identification of novel metabolites from Paenibacillus alvei strain JR949.</title>
        <authorList>
            <person name="Rajendhran J."/>
            <person name="Sree Pranav P."/>
            <person name="Mahalakshmi B."/>
            <person name="Karthikeyan R."/>
        </authorList>
    </citation>
    <scope>NUCLEOTIDE SEQUENCE [LARGE SCALE GENOMIC DNA]</scope>
    <source>
        <strain evidence="3 4">JR949</strain>
    </source>
</reference>
<keyword evidence="1 3" id="KW-0560">Oxidoreductase</keyword>
<comment type="caution">
    <text evidence="3">The sequence shown here is derived from an EMBL/GenBank/DDBJ whole genome shotgun (WGS) entry which is preliminary data.</text>
</comment>
<dbReference type="InterPro" id="IPR049315">
    <property type="entry name" value="GDC-P_N"/>
</dbReference>
<dbReference type="AlphaFoldDB" id="A0AAP7A0B2"/>
<evidence type="ECO:0000256" key="1">
    <source>
        <dbReference type="ARBA" id="ARBA00023002"/>
    </source>
</evidence>
<organism evidence="3 4">
    <name type="scientific">Paenibacillus alvei</name>
    <name type="common">Bacillus alvei</name>
    <dbReference type="NCBI Taxonomy" id="44250"/>
    <lineage>
        <taxon>Bacteria</taxon>
        <taxon>Bacillati</taxon>
        <taxon>Bacillota</taxon>
        <taxon>Bacilli</taxon>
        <taxon>Bacillales</taxon>
        <taxon>Paenibacillaceae</taxon>
        <taxon>Paenibacillus</taxon>
    </lineage>
</organism>
<feature type="domain" description="Glycine cleavage system P-protein N-terminal" evidence="2">
    <location>
        <begin position="18"/>
        <end position="456"/>
    </location>
</feature>
<accession>A0AAP7A0B2</accession>
<dbReference type="Gene3D" id="3.90.1150.10">
    <property type="entry name" value="Aspartate Aminotransferase, domain 1"/>
    <property type="match status" value="1"/>
</dbReference>